<dbReference type="GO" id="GO:0032981">
    <property type="term" value="P:mitochondrial respiratory chain complex I assembly"/>
    <property type="evidence" value="ECO:0007669"/>
    <property type="project" value="TreeGrafter"/>
</dbReference>
<evidence type="ECO:0000256" key="4">
    <source>
        <dbReference type="ARBA" id="ARBA00023186"/>
    </source>
</evidence>
<gene>
    <name evidence="6" type="ORF">SARC_05506</name>
</gene>
<dbReference type="PANTHER" id="PTHR13194:SF18">
    <property type="entry name" value="COMPLEX I INTERMEDIATE-ASSOCIATED PROTEIN 30, MITOCHONDRIAL"/>
    <property type="match status" value="1"/>
</dbReference>
<evidence type="ECO:0000256" key="2">
    <source>
        <dbReference type="ARBA" id="ARBA00007884"/>
    </source>
</evidence>
<dbReference type="InterPro" id="IPR013857">
    <property type="entry name" value="NADH-UbQ_OxRdtase-assoc_prot30"/>
</dbReference>
<proteinExistence type="inferred from homology"/>
<dbReference type="GO" id="GO:0006120">
    <property type="term" value="P:mitochondrial electron transport, NADH to ubiquinone"/>
    <property type="evidence" value="ECO:0007669"/>
    <property type="project" value="TreeGrafter"/>
</dbReference>
<keyword evidence="4" id="KW-0143">Chaperone</keyword>
<organism evidence="6 7">
    <name type="scientific">Sphaeroforma arctica JP610</name>
    <dbReference type="NCBI Taxonomy" id="667725"/>
    <lineage>
        <taxon>Eukaryota</taxon>
        <taxon>Ichthyosporea</taxon>
        <taxon>Ichthyophonida</taxon>
        <taxon>Sphaeroforma</taxon>
    </lineage>
</organism>
<dbReference type="GO" id="GO:0051082">
    <property type="term" value="F:unfolded protein binding"/>
    <property type="evidence" value="ECO:0007669"/>
    <property type="project" value="TreeGrafter"/>
</dbReference>
<evidence type="ECO:0000256" key="3">
    <source>
        <dbReference type="ARBA" id="ARBA00023128"/>
    </source>
</evidence>
<protein>
    <recommendedName>
        <fullName evidence="5">NADH:ubiquinone oxidoreductase intermediate-associated protein 30 domain-containing protein</fullName>
    </recommendedName>
</protein>
<dbReference type="eggNOG" id="KOG2435">
    <property type="taxonomic scope" value="Eukaryota"/>
</dbReference>
<keyword evidence="7" id="KW-1185">Reference proteome</keyword>
<dbReference type="EMBL" id="KQ241949">
    <property type="protein sequence ID" value="KNC82208.1"/>
    <property type="molecule type" value="Genomic_DNA"/>
</dbReference>
<keyword evidence="3" id="KW-0496">Mitochondrion</keyword>
<dbReference type="InterPro" id="IPR039131">
    <property type="entry name" value="NDUFAF1"/>
</dbReference>
<comment type="subcellular location">
    <subcellularLocation>
        <location evidence="1">Mitochondrion</location>
    </subcellularLocation>
</comment>
<feature type="domain" description="NADH:ubiquinone oxidoreductase intermediate-associated protein 30" evidence="5">
    <location>
        <begin position="20"/>
        <end position="190"/>
    </location>
</feature>
<dbReference type="InterPro" id="IPR008979">
    <property type="entry name" value="Galactose-bd-like_sf"/>
</dbReference>
<sequence length="224" mass="25380">MSESRLTWLSGEIATSCRLFSFRNSTDLSKWVVTSDASMGGFSKAEKVLSARESVLFRGTLSTAVPATMKNSGYCALRSKPLADKSELFKIRGNHDLSDFDSLEIRLRGDGRAYAVNIQTDGIQEQDLYQTFLYTKGGPDWETVRLPLRDFALTFRGFMQNHQVVLNASNVRTIGFLLADRLDGPFNLEIDYINATSWDKCYSRLDTYRRPTILDFARKQQGGW</sequence>
<name>A0A0L0G1Y7_9EUKA</name>
<evidence type="ECO:0000313" key="6">
    <source>
        <dbReference type="EMBL" id="KNC82208.1"/>
    </source>
</evidence>
<dbReference type="Pfam" id="PF08547">
    <property type="entry name" value="CIA30"/>
    <property type="match status" value="1"/>
</dbReference>
<reference evidence="6 7" key="1">
    <citation type="submission" date="2011-02" db="EMBL/GenBank/DDBJ databases">
        <title>The Genome Sequence of Sphaeroforma arctica JP610.</title>
        <authorList>
            <consortium name="The Broad Institute Genome Sequencing Platform"/>
            <person name="Russ C."/>
            <person name="Cuomo C."/>
            <person name="Young S.K."/>
            <person name="Zeng Q."/>
            <person name="Gargeya S."/>
            <person name="Alvarado L."/>
            <person name="Berlin A."/>
            <person name="Chapman S.B."/>
            <person name="Chen Z."/>
            <person name="Freedman E."/>
            <person name="Gellesch M."/>
            <person name="Goldberg J."/>
            <person name="Griggs A."/>
            <person name="Gujja S."/>
            <person name="Heilman E."/>
            <person name="Heiman D."/>
            <person name="Howarth C."/>
            <person name="Mehta T."/>
            <person name="Neiman D."/>
            <person name="Pearson M."/>
            <person name="Roberts A."/>
            <person name="Saif S."/>
            <person name="Shea T."/>
            <person name="Shenoy N."/>
            <person name="Sisk P."/>
            <person name="Stolte C."/>
            <person name="Sykes S."/>
            <person name="White J."/>
            <person name="Yandava C."/>
            <person name="Burger G."/>
            <person name="Gray M.W."/>
            <person name="Holland P.W.H."/>
            <person name="King N."/>
            <person name="Lang F.B.F."/>
            <person name="Roger A.J."/>
            <person name="Ruiz-Trillo I."/>
            <person name="Haas B."/>
            <person name="Nusbaum C."/>
            <person name="Birren B."/>
        </authorList>
    </citation>
    <scope>NUCLEOTIDE SEQUENCE [LARGE SCALE GENOMIC DNA]</scope>
    <source>
        <strain evidence="6 7">JP610</strain>
    </source>
</reference>
<dbReference type="SUPFAM" id="SSF49785">
    <property type="entry name" value="Galactose-binding domain-like"/>
    <property type="match status" value="1"/>
</dbReference>
<dbReference type="STRING" id="667725.A0A0L0G1Y7"/>
<dbReference type="GeneID" id="25906010"/>
<dbReference type="AlphaFoldDB" id="A0A0L0G1Y7"/>
<dbReference type="RefSeq" id="XP_014156110.1">
    <property type="nucleotide sequence ID" value="XM_014300635.1"/>
</dbReference>
<comment type="similarity">
    <text evidence="2">Belongs to the CIA30 family.</text>
</comment>
<evidence type="ECO:0000313" key="7">
    <source>
        <dbReference type="Proteomes" id="UP000054560"/>
    </source>
</evidence>
<dbReference type="OrthoDB" id="42561at2759"/>
<dbReference type="GO" id="GO:0005739">
    <property type="term" value="C:mitochondrion"/>
    <property type="evidence" value="ECO:0007669"/>
    <property type="project" value="UniProtKB-SubCell"/>
</dbReference>
<evidence type="ECO:0000256" key="1">
    <source>
        <dbReference type="ARBA" id="ARBA00004173"/>
    </source>
</evidence>
<dbReference type="Proteomes" id="UP000054560">
    <property type="component" value="Unassembled WGS sequence"/>
</dbReference>
<dbReference type="PANTHER" id="PTHR13194">
    <property type="entry name" value="COMPLEX I INTERMEDIATE-ASSOCIATED PROTEIN 30"/>
    <property type="match status" value="1"/>
</dbReference>
<accession>A0A0L0G1Y7</accession>
<evidence type="ECO:0000259" key="5">
    <source>
        <dbReference type="Pfam" id="PF08547"/>
    </source>
</evidence>